<keyword evidence="2" id="KW-1133">Transmembrane helix</keyword>
<keyword evidence="4" id="KW-1185">Reference proteome</keyword>
<evidence type="ECO:0000313" key="3">
    <source>
        <dbReference type="EMBL" id="KAG2499765.1"/>
    </source>
</evidence>
<dbReference type="AlphaFoldDB" id="A0A836C4E6"/>
<dbReference type="OrthoDB" id="534933at2759"/>
<evidence type="ECO:0000313" key="4">
    <source>
        <dbReference type="Proteomes" id="UP000612055"/>
    </source>
</evidence>
<proteinExistence type="predicted"/>
<gene>
    <name evidence="3" type="ORF">HYH03_002062</name>
</gene>
<evidence type="ECO:0000256" key="2">
    <source>
        <dbReference type="SAM" id="Phobius"/>
    </source>
</evidence>
<comment type="caution">
    <text evidence="3">The sequence shown here is derived from an EMBL/GenBank/DDBJ whole genome shotgun (WGS) entry which is preliminary data.</text>
</comment>
<feature type="region of interest" description="Disordered" evidence="1">
    <location>
        <begin position="236"/>
        <end position="256"/>
    </location>
</feature>
<keyword evidence="2" id="KW-0812">Transmembrane</keyword>
<dbReference type="Proteomes" id="UP000612055">
    <property type="component" value="Unassembled WGS sequence"/>
</dbReference>
<sequence>MYKAVWDVNFAPEVWVGVVRRVNRTVVEFTDGTAVPPIDGLPADQVITIVEPACLTDVRGCCGSLTSRIVGPYLGPAGSSRGPRLLLRSCLNISLQYVCRGPLPPSPPPPSPPARPMSALVELRFRLDYLALSSQQGRVEALRAAVLQRVAAEYDAAAADGGRKASVRDVFHDTSDGTAVVRVLVPLPLSVAEASVAAYLFRLLNQPSAVFEPAFRAEFGIAVPITAQLLATVDPNAPPPAGFQPQSSSDGGGDSDSSQAGLIAGLCTGLGLALFIGLGVAWWALARRRAANKKIHEIH</sequence>
<dbReference type="EMBL" id="JAEHOE010000005">
    <property type="protein sequence ID" value="KAG2499765.1"/>
    <property type="molecule type" value="Genomic_DNA"/>
</dbReference>
<name>A0A836C4E6_9CHLO</name>
<accession>A0A836C4E6</accession>
<keyword evidence="2" id="KW-0472">Membrane</keyword>
<evidence type="ECO:0000256" key="1">
    <source>
        <dbReference type="SAM" id="MobiDB-lite"/>
    </source>
</evidence>
<feature type="transmembrane region" description="Helical" evidence="2">
    <location>
        <begin position="262"/>
        <end position="285"/>
    </location>
</feature>
<organism evidence="3 4">
    <name type="scientific">Edaphochlamys debaryana</name>
    <dbReference type="NCBI Taxonomy" id="47281"/>
    <lineage>
        <taxon>Eukaryota</taxon>
        <taxon>Viridiplantae</taxon>
        <taxon>Chlorophyta</taxon>
        <taxon>core chlorophytes</taxon>
        <taxon>Chlorophyceae</taxon>
        <taxon>CS clade</taxon>
        <taxon>Chlamydomonadales</taxon>
        <taxon>Chlamydomonadales incertae sedis</taxon>
        <taxon>Edaphochlamys</taxon>
    </lineage>
</organism>
<protein>
    <submittedName>
        <fullName evidence="3">Uncharacterized protein</fullName>
    </submittedName>
</protein>
<reference evidence="3" key="1">
    <citation type="journal article" date="2020" name="bioRxiv">
        <title>Comparative genomics of Chlamydomonas.</title>
        <authorList>
            <person name="Craig R.J."/>
            <person name="Hasan A.R."/>
            <person name="Ness R.W."/>
            <person name="Keightley P.D."/>
        </authorList>
    </citation>
    <scope>NUCLEOTIDE SEQUENCE</scope>
    <source>
        <strain evidence="3">CCAP 11/70</strain>
    </source>
</reference>